<accession>A0A5B8YA03</accession>
<dbReference type="AlphaFoldDB" id="A0A4Y6PYI8"/>
<keyword evidence="1" id="KW-0732">Signal</keyword>
<reference evidence="2 3" key="1">
    <citation type="submission" date="2019-06" db="EMBL/GenBank/DDBJ databases">
        <title>Persicimonas caeni gen. nov., sp. nov., a predatory bacterium isolated from solar saltern.</title>
        <authorList>
            <person name="Wang S."/>
        </authorList>
    </citation>
    <scope>NUCLEOTIDE SEQUENCE [LARGE SCALE GENOMIC DNA]</scope>
    <source>
        <strain evidence="2 3">YN101</strain>
    </source>
</reference>
<dbReference type="NCBIfam" id="TIGR03806">
    <property type="entry name" value="chp_HNE_0200"/>
    <property type="match status" value="1"/>
</dbReference>
<organism evidence="2 3">
    <name type="scientific">Persicimonas caeni</name>
    <dbReference type="NCBI Taxonomy" id="2292766"/>
    <lineage>
        <taxon>Bacteria</taxon>
        <taxon>Deltaproteobacteria</taxon>
        <taxon>Bradymonadales</taxon>
        <taxon>Bradymonadaceae</taxon>
        <taxon>Persicimonas</taxon>
    </lineage>
</organism>
<sequence length="370" mass="41583">MTYRHLKYCSLAAALALSLTACGEDAGEDGGEAAPCELKMPQDGEPFEKLSDYCFFQGDLAEHNPTEGVYAYGVNTKLYSDKSDKLRFFVLPEGEKIGFHETDKWDFPVGTILVKTFYYPNDARSPEAGRQILETRLLVKKQDEWDTEIYRWNEEQTDAEHYLIGQTVDVEWIDENGETQTVDYKIPAKSDCKSCHNHNDKITLLGPRTRQLNGENDYGDGPVNQIAYFNEQGLFDGEVPSVDSLPKLIDPQDESQPLELRARTYLEGNCAHCHSPGGPARNSALFLNIDEEDPYHWGVCKTPIAAGGGTGGRPYDIYPGEPERSIMLYRMNSNDPEIKMPELPLRTIDEFGVNLVTEWVANMEGSCAQQ</sequence>
<name>A0A4Y6PYI8_PERCE</name>
<evidence type="ECO:0000313" key="2">
    <source>
        <dbReference type="EMBL" id="QDG53229.1"/>
    </source>
</evidence>
<protein>
    <recommendedName>
        <fullName evidence="4">Cytochrome c domain-containing protein</fullName>
    </recommendedName>
</protein>
<dbReference type="EMBL" id="CP041186">
    <property type="protein sequence ID" value="QDG53229.1"/>
    <property type="molecule type" value="Genomic_DNA"/>
</dbReference>
<accession>A0A4Y6PYI8</accession>
<dbReference type="OrthoDB" id="338827at2"/>
<feature type="signal peptide" evidence="1">
    <location>
        <begin position="1"/>
        <end position="23"/>
    </location>
</feature>
<evidence type="ECO:0000256" key="1">
    <source>
        <dbReference type="SAM" id="SignalP"/>
    </source>
</evidence>
<feature type="chain" id="PRO_5030106692" description="Cytochrome c domain-containing protein" evidence="1">
    <location>
        <begin position="24"/>
        <end position="370"/>
    </location>
</feature>
<dbReference type="RefSeq" id="WP_141199690.1">
    <property type="nucleotide sequence ID" value="NZ_CP041186.1"/>
</dbReference>
<gene>
    <name evidence="2" type="ORF">FIV42_21505</name>
</gene>
<keyword evidence="3" id="KW-1185">Reference proteome</keyword>
<dbReference type="InterPro" id="IPR022269">
    <property type="entry name" value="SO_2930-like_C"/>
</dbReference>
<evidence type="ECO:0008006" key="4">
    <source>
        <dbReference type="Google" id="ProtNLM"/>
    </source>
</evidence>
<dbReference type="Proteomes" id="UP000315995">
    <property type="component" value="Chromosome"/>
</dbReference>
<evidence type="ECO:0000313" key="3">
    <source>
        <dbReference type="Proteomes" id="UP000315995"/>
    </source>
</evidence>
<dbReference type="PROSITE" id="PS51257">
    <property type="entry name" value="PROKAR_LIPOPROTEIN"/>
    <property type="match status" value="1"/>
</dbReference>
<proteinExistence type="predicted"/>